<dbReference type="EMBL" id="JBBPBN010000035">
    <property type="protein sequence ID" value="KAK9002448.1"/>
    <property type="molecule type" value="Genomic_DNA"/>
</dbReference>
<evidence type="ECO:0000313" key="4">
    <source>
        <dbReference type="EMBL" id="KAK9002448.1"/>
    </source>
</evidence>
<evidence type="ECO:0000313" key="6">
    <source>
        <dbReference type="EMBL" id="KAK9002452.1"/>
    </source>
</evidence>
<dbReference type="Pfam" id="PF00234">
    <property type="entry name" value="Tryp_alpha_amyl"/>
    <property type="match status" value="1"/>
</dbReference>
<feature type="chain" id="PRO_5045031665" description="Bifunctional inhibitor/plant lipid transfer protein/seed storage helical domain-containing protein" evidence="1">
    <location>
        <begin position="20"/>
        <end position="152"/>
    </location>
</feature>
<dbReference type="EMBL" id="JBBPBN010000035">
    <property type="protein sequence ID" value="KAK9002450.1"/>
    <property type="molecule type" value="Genomic_DNA"/>
</dbReference>
<keyword evidence="1" id="KW-0732">Signal</keyword>
<dbReference type="SUPFAM" id="SSF47699">
    <property type="entry name" value="Bifunctional inhibitor/lipid-transfer protein/seed storage 2S albumin"/>
    <property type="match status" value="1"/>
</dbReference>
<comment type="caution">
    <text evidence="6">The sequence shown here is derived from an EMBL/GenBank/DDBJ whole genome shotgun (WGS) entry which is preliminary data.</text>
</comment>
<organism evidence="6 8">
    <name type="scientific">Hibiscus sabdariffa</name>
    <name type="common">roselle</name>
    <dbReference type="NCBI Taxonomy" id="183260"/>
    <lineage>
        <taxon>Eukaryota</taxon>
        <taxon>Viridiplantae</taxon>
        <taxon>Streptophyta</taxon>
        <taxon>Embryophyta</taxon>
        <taxon>Tracheophyta</taxon>
        <taxon>Spermatophyta</taxon>
        <taxon>Magnoliopsida</taxon>
        <taxon>eudicotyledons</taxon>
        <taxon>Gunneridae</taxon>
        <taxon>Pentapetalae</taxon>
        <taxon>rosids</taxon>
        <taxon>malvids</taxon>
        <taxon>Malvales</taxon>
        <taxon>Malvaceae</taxon>
        <taxon>Malvoideae</taxon>
        <taxon>Hibiscus</taxon>
    </lineage>
</organism>
<sequence length="152" mass="17228">MCASIKFLAILIFLSPAGFTRISIASANREAIGLVAPHRTLMNDKTSPPRPYSDLLWSYFDVLSLLSPCMPFVRDRDSESLPECCENVKKIAEERKNKRDEQHLCLNIKGVWRNFGPFDSKRLPLVGKACHIDFYIPPIDGNTNCSLIAWDK</sequence>
<reference evidence="6 8" key="1">
    <citation type="journal article" date="2024" name="G3 (Bethesda)">
        <title>Genome assembly of Hibiscus sabdariffa L. provides insights into metabolisms of medicinal natural products.</title>
        <authorList>
            <person name="Kim T."/>
        </authorList>
    </citation>
    <scope>NUCLEOTIDE SEQUENCE [LARGE SCALE GENOMIC DNA]</scope>
    <source>
        <strain evidence="6">TK-2024</strain>
        <tissue evidence="6">Old leaves</tissue>
    </source>
</reference>
<dbReference type="EMBL" id="JBBPBN010000035">
    <property type="protein sequence ID" value="KAK9002454.1"/>
    <property type="molecule type" value="Genomic_DNA"/>
</dbReference>
<evidence type="ECO:0000256" key="1">
    <source>
        <dbReference type="SAM" id="SignalP"/>
    </source>
</evidence>
<evidence type="ECO:0000259" key="2">
    <source>
        <dbReference type="Pfam" id="PF00234"/>
    </source>
</evidence>
<dbReference type="Gene3D" id="1.10.110.10">
    <property type="entry name" value="Plant lipid-transfer and hydrophobic proteins"/>
    <property type="match status" value="1"/>
</dbReference>
<dbReference type="InterPro" id="IPR036312">
    <property type="entry name" value="Bifun_inhib/LTP/seed_sf"/>
</dbReference>
<dbReference type="EMBL" id="JBBPBN010000035">
    <property type="protein sequence ID" value="KAK9002452.1"/>
    <property type="molecule type" value="Genomic_DNA"/>
</dbReference>
<feature type="signal peptide" evidence="1">
    <location>
        <begin position="1"/>
        <end position="19"/>
    </location>
</feature>
<evidence type="ECO:0000313" key="7">
    <source>
        <dbReference type="EMBL" id="KAK9002454.1"/>
    </source>
</evidence>
<gene>
    <name evidence="3" type="ORF">V6N11_025124</name>
    <name evidence="4" type="ORF">V6N11_025126</name>
    <name evidence="5" type="ORF">V6N11_025128</name>
    <name evidence="6" type="ORF">V6N11_025130</name>
    <name evidence="7" type="ORF">V6N11_025132</name>
</gene>
<dbReference type="InterPro" id="IPR016140">
    <property type="entry name" value="Bifunc_inhib/LTP/seed_store"/>
</dbReference>
<dbReference type="EMBL" id="JBBPBN010000035">
    <property type="protein sequence ID" value="KAK9002446.1"/>
    <property type="molecule type" value="Genomic_DNA"/>
</dbReference>
<dbReference type="Proteomes" id="UP001396334">
    <property type="component" value="Unassembled WGS sequence"/>
</dbReference>
<keyword evidence="8" id="KW-1185">Reference proteome</keyword>
<evidence type="ECO:0000313" key="5">
    <source>
        <dbReference type="EMBL" id="KAK9002450.1"/>
    </source>
</evidence>
<accession>A0ABR2QPJ8</accession>
<evidence type="ECO:0000313" key="3">
    <source>
        <dbReference type="EMBL" id="KAK9002446.1"/>
    </source>
</evidence>
<proteinExistence type="predicted"/>
<protein>
    <recommendedName>
        <fullName evidence="2">Bifunctional inhibitor/plant lipid transfer protein/seed storage helical domain-containing protein</fullName>
    </recommendedName>
</protein>
<feature type="domain" description="Bifunctional inhibitor/plant lipid transfer protein/seed storage helical" evidence="2">
    <location>
        <begin position="62"/>
        <end position="145"/>
    </location>
</feature>
<name>A0ABR2QPJ8_9ROSI</name>
<evidence type="ECO:0000313" key="8">
    <source>
        <dbReference type="Proteomes" id="UP001396334"/>
    </source>
</evidence>